<evidence type="ECO:0000313" key="3">
    <source>
        <dbReference type="Proteomes" id="UP000034774"/>
    </source>
</evidence>
<feature type="region of interest" description="Disordered" evidence="1">
    <location>
        <begin position="44"/>
        <end position="65"/>
    </location>
</feature>
<dbReference type="STRING" id="1618572.UT17_C0003G0128"/>
<dbReference type="AlphaFoldDB" id="A0A0G0LVU0"/>
<gene>
    <name evidence="2" type="ORF">UT17_C0003G0128</name>
</gene>
<name>A0A0G0LVU0_9BACT</name>
<accession>A0A0G0LVU0</accession>
<proteinExistence type="predicted"/>
<sequence>MSKAKSKVKKEVKKEVDSEYQLISSSDEFFDDCPVCRLMKKTEKEGRSPTEKELEEAFVKANTQN</sequence>
<dbReference type="Proteomes" id="UP000034774">
    <property type="component" value="Unassembled WGS sequence"/>
</dbReference>
<comment type="caution">
    <text evidence="2">The sequence shown here is derived from an EMBL/GenBank/DDBJ whole genome shotgun (WGS) entry which is preliminary data.</text>
</comment>
<dbReference type="EMBL" id="LBVU01000003">
    <property type="protein sequence ID" value="KKQ92105.1"/>
    <property type="molecule type" value="Genomic_DNA"/>
</dbReference>
<organism evidence="2 3">
    <name type="scientific">Candidatus Woesebacteria bacterium GW2011_GWB1_39_10</name>
    <dbReference type="NCBI Taxonomy" id="1618572"/>
    <lineage>
        <taxon>Bacteria</taxon>
        <taxon>Candidatus Woeseibacteriota</taxon>
    </lineage>
</organism>
<protein>
    <submittedName>
        <fullName evidence="2">Uncharacterized protein</fullName>
    </submittedName>
</protein>
<feature type="compositionally biased region" description="Basic and acidic residues" evidence="1">
    <location>
        <begin position="44"/>
        <end position="58"/>
    </location>
</feature>
<evidence type="ECO:0000256" key="1">
    <source>
        <dbReference type="SAM" id="MobiDB-lite"/>
    </source>
</evidence>
<evidence type="ECO:0000313" key="2">
    <source>
        <dbReference type="EMBL" id="KKQ92105.1"/>
    </source>
</evidence>
<reference evidence="2 3" key="1">
    <citation type="journal article" date="2015" name="Nature">
        <title>rRNA introns, odd ribosomes, and small enigmatic genomes across a large radiation of phyla.</title>
        <authorList>
            <person name="Brown C.T."/>
            <person name="Hug L.A."/>
            <person name="Thomas B.C."/>
            <person name="Sharon I."/>
            <person name="Castelle C.J."/>
            <person name="Singh A."/>
            <person name="Wilkins M.J."/>
            <person name="Williams K.H."/>
            <person name="Banfield J.F."/>
        </authorList>
    </citation>
    <scope>NUCLEOTIDE SEQUENCE [LARGE SCALE GENOMIC DNA]</scope>
</reference>